<keyword evidence="5 6" id="KW-0539">Nucleus</keyword>
<sequence>MARTKRNKVISLTRTKSKTREHKESFAEKVRDAAQRYSFVYVFAVSNMRNAYLDEVRKLWEGSKIFLGKLRVVAKALGETEEEELRPGLSKLVPHLRGNVGLLFTDSPPAEVVDWCNDYRRLDFARMGGRATETIELSEGPVYCRTDPPETLPHTIEPQLRSLGMPTQLKKGVPTLLQDFQVCKEGEKLSTEKAQILKHLLIQMAHFRLVPFAYWSAITLEDQDGNGPVSFLTLSQEDREVLIDSGATLDAKKSAIRPGQASMGTENMDEDSEEDDEEEENEIDVIEKRDKAMMLPEGIQL</sequence>
<dbReference type="CDD" id="cd05796">
    <property type="entry name" value="Ribosomal_P0_like"/>
    <property type="match status" value="1"/>
</dbReference>
<evidence type="ECO:0000313" key="10">
    <source>
        <dbReference type="Proteomes" id="UP001219567"/>
    </source>
</evidence>
<proteinExistence type="inferred from homology"/>
<comment type="similarity">
    <text evidence="2 6">Belongs to the universal ribosomal protein uL10 family.</text>
</comment>
<keyword evidence="10" id="KW-1185">Reference proteome</keyword>
<keyword evidence="4 6" id="KW-0963">Cytoplasm</keyword>
<evidence type="ECO:0000313" key="9">
    <source>
        <dbReference type="EMBL" id="WFC99669.1"/>
    </source>
</evidence>
<name>A0AAJ5YZX9_9BASI</name>
<evidence type="ECO:0000256" key="3">
    <source>
        <dbReference type="ARBA" id="ARBA00011117"/>
    </source>
</evidence>
<feature type="domain" description="Large ribosomal subunit protein uL10-like insertion" evidence="8">
    <location>
        <begin position="125"/>
        <end position="202"/>
    </location>
</feature>
<dbReference type="PANTHER" id="PTHR45841">
    <property type="entry name" value="MRNA TURNOVER PROTEIN 4 MRTO4"/>
    <property type="match status" value="1"/>
</dbReference>
<dbReference type="FunFam" id="3.30.70.1730:FF:000005">
    <property type="entry name" value="Ribosome assembly factor mrt4"/>
    <property type="match status" value="1"/>
</dbReference>
<accession>A0AAJ5YZX9</accession>
<evidence type="ECO:0000256" key="1">
    <source>
        <dbReference type="ARBA" id="ARBA00004046"/>
    </source>
</evidence>
<dbReference type="AlphaFoldDB" id="A0AAJ5YZX9"/>
<evidence type="ECO:0000256" key="5">
    <source>
        <dbReference type="ARBA" id="ARBA00023242"/>
    </source>
</evidence>
<dbReference type="SUPFAM" id="SSF160369">
    <property type="entry name" value="Ribosomal protein L10-like"/>
    <property type="match status" value="1"/>
</dbReference>
<dbReference type="InterPro" id="IPR040637">
    <property type="entry name" value="Ribosomal_uL10-like_insert"/>
</dbReference>
<dbReference type="GO" id="GO:0000956">
    <property type="term" value="P:nuclear-transcribed mRNA catabolic process"/>
    <property type="evidence" value="ECO:0007669"/>
    <property type="project" value="TreeGrafter"/>
</dbReference>
<comment type="subunit">
    <text evidence="3 6">Associates with the pre-60S ribosomal particle.</text>
</comment>
<dbReference type="FunFam" id="3.90.105.20:FF:000003">
    <property type="entry name" value="Ribosome assembly factor mrt4"/>
    <property type="match status" value="1"/>
</dbReference>
<dbReference type="PANTHER" id="PTHR45841:SF1">
    <property type="entry name" value="MRNA TURNOVER PROTEIN 4 HOMOLOG"/>
    <property type="match status" value="1"/>
</dbReference>
<protein>
    <recommendedName>
        <fullName evidence="6">Ribosome assembly factor mrt4</fullName>
    </recommendedName>
</protein>
<reference evidence="9 10" key="1">
    <citation type="submission" date="2023-03" db="EMBL/GenBank/DDBJ databases">
        <title>Mating type loci evolution in Malassezia.</title>
        <authorList>
            <person name="Coelho M.A."/>
        </authorList>
    </citation>
    <scope>NUCLEOTIDE SEQUENCE [LARGE SCALE GENOMIC DNA]</scope>
    <source>
        <strain evidence="9 10">CBS 9725</strain>
    </source>
</reference>
<dbReference type="InterPro" id="IPR043164">
    <property type="entry name" value="Ribosomal_uL10-like_insert_sf"/>
</dbReference>
<feature type="region of interest" description="Disordered" evidence="7">
    <location>
        <begin position="253"/>
        <end position="289"/>
    </location>
</feature>
<keyword evidence="6" id="KW-0690">Ribosome biogenesis</keyword>
<dbReference type="Pfam" id="PF00466">
    <property type="entry name" value="Ribosomal_L10"/>
    <property type="match status" value="1"/>
</dbReference>
<dbReference type="InterPro" id="IPR051742">
    <property type="entry name" value="Ribosome_Assembly_uL10"/>
</dbReference>
<dbReference type="Pfam" id="PF17777">
    <property type="entry name" value="RL10P_insert"/>
    <property type="match status" value="1"/>
</dbReference>
<gene>
    <name evidence="9" type="primary">MRT4</name>
    <name evidence="9" type="ORF">MYAM1_002414</name>
</gene>
<dbReference type="GO" id="GO:0006364">
    <property type="term" value="P:rRNA processing"/>
    <property type="evidence" value="ECO:0007669"/>
    <property type="project" value="TreeGrafter"/>
</dbReference>
<feature type="compositionally biased region" description="Acidic residues" evidence="7">
    <location>
        <begin position="267"/>
        <end position="284"/>
    </location>
</feature>
<evidence type="ECO:0000256" key="2">
    <source>
        <dbReference type="ARBA" id="ARBA00008889"/>
    </source>
</evidence>
<comment type="subcellular location">
    <subcellularLocation>
        <location evidence="6">Cytoplasm</location>
    </subcellularLocation>
    <subcellularLocation>
        <location evidence="6">Nucleus</location>
        <location evidence="6">Nucleolus</location>
    </subcellularLocation>
</comment>
<dbReference type="GO" id="GO:0005737">
    <property type="term" value="C:cytoplasm"/>
    <property type="evidence" value="ECO:0007669"/>
    <property type="project" value="UniProtKB-SubCell"/>
</dbReference>
<dbReference type="GO" id="GO:0000027">
    <property type="term" value="P:ribosomal large subunit assembly"/>
    <property type="evidence" value="ECO:0007669"/>
    <property type="project" value="InterPro"/>
</dbReference>
<dbReference type="GO" id="GO:0003723">
    <property type="term" value="F:RNA binding"/>
    <property type="evidence" value="ECO:0007669"/>
    <property type="project" value="TreeGrafter"/>
</dbReference>
<dbReference type="Proteomes" id="UP001219567">
    <property type="component" value="Chromosome 3"/>
</dbReference>
<dbReference type="Gene3D" id="3.90.105.20">
    <property type="match status" value="1"/>
</dbReference>
<dbReference type="GO" id="GO:0005730">
    <property type="term" value="C:nucleolus"/>
    <property type="evidence" value="ECO:0007669"/>
    <property type="project" value="UniProtKB-SubCell"/>
</dbReference>
<evidence type="ECO:0000256" key="7">
    <source>
        <dbReference type="SAM" id="MobiDB-lite"/>
    </source>
</evidence>
<dbReference type="GO" id="GO:0030687">
    <property type="term" value="C:preribosome, large subunit precursor"/>
    <property type="evidence" value="ECO:0007669"/>
    <property type="project" value="TreeGrafter"/>
</dbReference>
<evidence type="ECO:0000259" key="8">
    <source>
        <dbReference type="Pfam" id="PF17777"/>
    </source>
</evidence>
<dbReference type="EMBL" id="CP119945">
    <property type="protein sequence ID" value="WFC99669.1"/>
    <property type="molecule type" value="Genomic_DNA"/>
</dbReference>
<comment type="function">
    <text evidence="1 6">Component of the ribosome assembly machinery. Nuclear paralog of the ribosomal protein P0, it binds pre-60S subunits at an early stage of assembly in the nucleolus, and is replaced by P0 in cytoplasmic pre-60S subunits and mature 80S ribosomes.</text>
</comment>
<evidence type="ECO:0000256" key="6">
    <source>
        <dbReference type="RuleBase" id="RU364039"/>
    </source>
</evidence>
<dbReference type="InterPro" id="IPR001790">
    <property type="entry name" value="Ribosomal_uL10"/>
</dbReference>
<evidence type="ECO:0000256" key="4">
    <source>
        <dbReference type="ARBA" id="ARBA00022490"/>
    </source>
</evidence>
<dbReference type="InterPro" id="IPR033867">
    <property type="entry name" value="Mrt4"/>
</dbReference>
<dbReference type="Gene3D" id="3.30.70.1730">
    <property type="match status" value="1"/>
</dbReference>
<dbReference type="InterPro" id="IPR043141">
    <property type="entry name" value="Ribosomal_uL10-like_sf"/>
</dbReference>
<organism evidence="9 10">
    <name type="scientific">Malassezia yamatoensis</name>
    <dbReference type="NCBI Taxonomy" id="253288"/>
    <lineage>
        <taxon>Eukaryota</taxon>
        <taxon>Fungi</taxon>
        <taxon>Dikarya</taxon>
        <taxon>Basidiomycota</taxon>
        <taxon>Ustilaginomycotina</taxon>
        <taxon>Malasseziomycetes</taxon>
        <taxon>Malasseziales</taxon>
        <taxon>Malasseziaceae</taxon>
        <taxon>Malassezia</taxon>
    </lineage>
</organism>